<dbReference type="Pfam" id="PF07729">
    <property type="entry name" value="FCD"/>
    <property type="match status" value="1"/>
</dbReference>
<dbReference type="SUPFAM" id="SSF46785">
    <property type="entry name" value="Winged helix' DNA-binding domain"/>
    <property type="match status" value="1"/>
</dbReference>
<dbReference type="EMBL" id="JBIYDN010000010">
    <property type="protein sequence ID" value="MFK4443642.1"/>
    <property type="molecule type" value="Genomic_DNA"/>
</dbReference>
<name>A0ABW8MJK6_9BURK</name>
<dbReference type="InterPro" id="IPR000524">
    <property type="entry name" value="Tscrpt_reg_HTH_GntR"/>
</dbReference>
<keyword evidence="1" id="KW-0805">Transcription regulation</keyword>
<feature type="domain" description="HTH gntR-type" evidence="5">
    <location>
        <begin position="31"/>
        <end position="98"/>
    </location>
</feature>
<dbReference type="SMART" id="SM00345">
    <property type="entry name" value="HTH_GNTR"/>
    <property type="match status" value="1"/>
</dbReference>
<dbReference type="RefSeq" id="WP_404608405.1">
    <property type="nucleotide sequence ID" value="NZ_JBIYDN010000010.1"/>
</dbReference>
<dbReference type="PANTHER" id="PTHR43537">
    <property type="entry name" value="TRANSCRIPTIONAL REGULATOR, GNTR FAMILY"/>
    <property type="match status" value="1"/>
</dbReference>
<dbReference type="SMART" id="SM00895">
    <property type="entry name" value="FCD"/>
    <property type="match status" value="1"/>
</dbReference>
<dbReference type="Pfam" id="PF00392">
    <property type="entry name" value="GntR"/>
    <property type="match status" value="1"/>
</dbReference>
<dbReference type="InterPro" id="IPR008920">
    <property type="entry name" value="TF_FadR/GntR_C"/>
</dbReference>
<keyword evidence="3" id="KW-0804">Transcription</keyword>
<feature type="region of interest" description="Disordered" evidence="4">
    <location>
        <begin position="1"/>
        <end position="31"/>
    </location>
</feature>
<dbReference type="Gene3D" id="1.10.10.10">
    <property type="entry name" value="Winged helix-like DNA-binding domain superfamily/Winged helix DNA-binding domain"/>
    <property type="match status" value="1"/>
</dbReference>
<evidence type="ECO:0000256" key="4">
    <source>
        <dbReference type="SAM" id="MobiDB-lite"/>
    </source>
</evidence>
<evidence type="ECO:0000259" key="5">
    <source>
        <dbReference type="PROSITE" id="PS50949"/>
    </source>
</evidence>
<dbReference type="Gene3D" id="1.20.120.530">
    <property type="entry name" value="GntR ligand-binding domain-like"/>
    <property type="match status" value="1"/>
</dbReference>
<reference evidence="6 7" key="2">
    <citation type="submission" date="2024-11" db="EMBL/GenBank/DDBJ databases">
        <title>Using genomics to understand microbial adaptation to soil warming.</title>
        <authorList>
            <person name="Deangelis K.M. PhD."/>
        </authorList>
    </citation>
    <scope>NUCLEOTIDE SEQUENCE [LARGE SCALE GENOMIC DNA]</scope>
    <source>
        <strain evidence="6 7">GAS97</strain>
    </source>
</reference>
<evidence type="ECO:0000256" key="1">
    <source>
        <dbReference type="ARBA" id="ARBA00023015"/>
    </source>
</evidence>
<dbReference type="InterPro" id="IPR011711">
    <property type="entry name" value="GntR_C"/>
</dbReference>
<gene>
    <name evidence="6" type="ORF">ABH943_003664</name>
</gene>
<comment type="caution">
    <text evidence="6">The sequence shown here is derived from an EMBL/GenBank/DDBJ whole genome shotgun (WGS) entry which is preliminary data.</text>
</comment>
<dbReference type="InterPro" id="IPR036388">
    <property type="entry name" value="WH-like_DNA-bd_sf"/>
</dbReference>
<proteinExistence type="predicted"/>
<accession>A0ABW8MJK6</accession>
<dbReference type="GO" id="GO:0003677">
    <property type="term" value="F:DNA binding"/>
    <property type="evidence" value="ECO:0007669"/>
    <property type="project" value="UniProtKB-KW"/>
</dbReference>
<reference evidence="6 7" key="1">
    <citation type="submission" date="2024-10" db="EMBL/GenBank/DDBJ databases">
        <authorList>
            <person name="Deangelis K."/>
            <person name="Huntemann M."/>
            <person name="Clum A."/>
            <person name="Wang J."/>
            <person name="Palaniappan K."/>
            <person name="Ritter S."/>
            <person name="Chen I.-M."/>
            <person name="Stamatis D."/>
            <person name="Reddy T."/>
            <person name="O'Malley R."/>
            <person name="Daum C."/>
            <person name="Ng V."/>
            <person name="Ivanova N."/>
            <person name="Kyrpides N."/>
            <person name="Woyke T."/>
        </authorList>
    </citation>
    <scope>NUCLEOTIDE SEQUENCE [LARGE SCALE GENOMIC DNA]</scope>
    <source>
        <strain evidence="6 7">GAS97</strain>
    </source>
</reference>
<protein>
    <submittedName>
        <fullName evidence="6">DNA-binding GntR family transcriptional regulator</fullName>
    </submittedName>
</protein>
<organism evidence="6 7">
    <name type="scientific">Caballeronia udeis</name>
    <dbReference type="NCBI Taxonomy" id="1232866"/>
    <lineage>
        <taxon>Bacteria</taxon>
        <taxon>Pseudomonadati</taxon>
        <taxon>Pseudomonadota</taxon>
        <taxon>Betaproteobacteria</taxon>
        <taxon>Burkholderiales</taxon>
        <taxon>Burkholderiaceae</taxon>
        <taxon>Caballeronia</taxon>
    </lineage>
</organism>
<dbReference type="SUPFAM" id="SSF48008">
    <property type="entry name" value="GntR ligand-binding domain-like"/>
    <property type="match status" value="1"/>
</dbReference>
<evidence type="ECO:0000256" key="3">
    <source>
        <dbReference type="ARBA" id="ARBA00023163"/>
    </source>
</evidence>
<dbReference type="InterPro" id="IPR036390">
    <property type="entry name" value="WH_DNA-bd_sf"/>
</dbReference>
<dbReference type="CDD" id="cd07377">
    <property type="entry name" value="WHTH_GntR"/>
    <property type="match status" value="1"/>
</dbReference>
<keyword evidence="7" id="KW-1185">Reference proteome</keyword>
<sequence>MTSSQSVTRLPDEKESFSVDASEGLEQASAPSNAARAYNEIKQRILDNVYPVGATGSVQELADALGISRTPIRDALIRLEEERLVALSPRHGFRVLPISAAEMIEIYQIVGALELLAIELLIGRRLEPQVFTPLEAAVTAMEAALDSGDRDAWAQSDARFHQLIIALSGSTRLAQTVRQFLDQTRRVRDLTLHLRPAPEQSTKSHRALLTAIVAGDAPAARELHHAQRQRSGTELAHILQKLNIRHL</sequence>
<evidence type="ECO:0000256" key="2">
    <source>
        <dbReference type="ARBA" id="ARBA00023125"/>
    </source>
</evidence>
<evidence type="ECO:0000313" key="7">
    <source>
        <dbReference type="Proteomes" id="UP001620514"/>
    </source>
</evidence>
<evidence type="ECO:0000313" key="6">
    <source>
        <dbReference type="EMBL" id="MFK4443642.1"/>
    </source>
</evidence>
<dbReference type="Proteomes" id="UP001620514">
    <property type="component" value="Unassembled WGS sequence"/>
</dbReference>
<dbReference type="PROSITE" id="PS50949">
    <property type="entry name" value="HTH_GNTR"/>
    <property type="match status" value="1"/>
</dbReference>
<keyword evidence="2 6" id="KW-0238">DNA-binding</keyword>
<dbReference type="PANTHER" id="PTHR43537:SF5">
    <property type="entry name" value="UXU OPERON TRANSCRIPTIONAL REGULATOR"/>
    <property type="match status" value="1"/>
</dbReference>